<evidence type="ECO:0000256" key="5">
    <source>
        <dbReference type="ARBA" id="ARBA00022884"/>
    </source>
</evidence>
<dbReference type="PANTHER" id="PTHR33992:SF1">
    <property type="entry name" value="RIBONUCLEASE P PROTEIN COMPONENT"/>
    <property type="match status" value="1"/>
</dbReference>
<comment type="function">
    <text evidence="6">RNaseP catalyzes the removal of the 5'-leader sequence from pre-tRNA to produce the mature 5'-terminus. It can also cleave other RNA substrates such as 4.5S RNA. The protein component plays an auxiliary but essential role in vivo by binding to the 5'-leader sequence and broadening the substrate specificity of the ribozyme.</text>
</comment>
<dbReference type="RefSeq" id="WP_005978560.1">
    <property type="nucleotide sequence ID" value="NZ_CABKNW010000004.1"/>
</dbReference>
<dbReference type="EMBL" id="LS483487">
    <property type="protein sequence ID" value="SQJ15804.1"/>
    <property type="molecule type" value="Genomic_DNA"/>
</dbReference>
<keyword evidence="4 6" id="KW-0378">Hydrolase</keyword>
<dbReference type="Proteomes" id="UP000249008">
    <property type="component" value="Chromosome 1"/>
</dbReference>
<keyword evidence="1 6" id="KW-0819">tRNA processing</keyword>
<dbReference type="Gene3D" id="3.30.230.10">
    <property type="match status" value="1"/>
</dbReference>
<comment type="similarity">
    <text evidence="6">Belongs to the RnpA family.</text>
</comment>
<dbReference type="GO" id="GO:0000049">
    <property type="term" value="F:tRNA binding"/>
    <property type="evidence" value="ECO:0007669"/>
    <property type="project" value="UniProtKB-UniRule"/>
</dbReference>
<dbReference type="PANTHER" id="PTHR33992">
    <property type="entry name" value="RIBONUCLEASE P PROTEIN COMPONENT"/>
    <property type="match status" value="1"/>
</dbReference>
<evidence type="ECO:0000256" key="6">
    <source>
        <dbReference type="HAMAP-Rule" id="MF_00227"/>
    </source>
</evidence>
<dbReference type="Pfam" id="PF00825">
    <property type="entry name" value="Ribonuclease_P"/>
    <property type="match status" value="1"/>
</dbReference>
<dbReference type="HAMAP" id="MF_00227">
    <property type="entry name" value="RNase_P"/>
    <property type="match status" value="1"/>
</dbReference>
<evidence type="ECO:0000256" key="4">
    <source>
        <dbReference type="ARBA" id="ARBA00022801"/>
    </source>
</evidence>
<evidence type="ECO:0000256" key="2">
    <source>
        <dbReference type="ARBA" id="ARBA00022722"/>
    </source>
</evidence>
<comment type="subunit">
    <text evidence="6">Consists of a catalytic RNA component (M1 or rnpB) and a protein subunit.</text>
</comment>
<gene>
    <name evidence="6 8" type="primary">rnpA</name>
    <name evidence="8" type="ORF">NCTC12112_03130</name>
</gene>
<dbReference type="InterPro" id="IPR014721">
    <property type="entry name" value="Ribsml_uS5_D2-typ_fold_subgr"/>
</dbReference>
<dbReference type="AlphaFoldDB" id="A0AAX2JEX5"/>
<evidence type="ECO:0000256" key="7">
    <source>
        <dbReference type="NCBIfam" id="TIGR00188"/>
    </source>
</evidence>
<evidence type="ECO:0000256" key="1">
    <source>
        <dbReference type="ARBA" id="ARBA00022694"/>
    </source>
</evidence>
<comment type="catalytic activity">
    <reaction evidence="6">
        <text>Endonucleolytic cleavage of RNA, removing 5'-extranucleotides from tRNA precursor.</text>
        <dbReference type="EC" id="3.1.26.5"/>
    </reaction>
</comment>
<dbReference type="NCBIfam" id="TIGR00188">
    <property type="entry name" value="rnpA"/>
    <property type="match status" value="1"/>
</dbReference>
<evidence type="ECO:0000256" key="3">
    <source>
        <dbReference type="ARBA" id="ARBA00022759"/>
    </source>
</evidence>
<dbReference type="GeneID" id="78454394"/>
<dbReference type="GO" id="GO:0042781">
    <property type="term" value="F:3'-tRNA processing endoribonuclease activity"/>
    <property type="evidence" value="ECO:0007669"/>
    <property type="project" value="TreeGrafter"/>
</dbReference>
<evidence type="ECO:0000313" key="9">
    <source>
        <dbReference type="Proteomes" id="UP000249008"/>
    </source>
</evidence>
<accession>A0AAX2JEX5</accession>
<dbReference type="SUPFAM" id="SSF54211">
    <property type="entry name" value="Ribosomal protein S5 domain 2-like"/>
    <property type="match status" value="1"/>
</dbReference>
<sequence>MNNLKKDREFQIIYNSGRKSFGYYSLIFFKKNEENLKRCGFVVSKKTGNAVCRNRLKRLFREYYRKFENQLKDGYDIIFVAKRTAGEKVKTLKYQDMEKDLMKVMKSSKLFKSQES</sequence>
<dbReference type="InterPro" id="IPR000100">
    <property type="entry name" value="RNase_P"/>
</dbReference>
<name>A0AAX2JEX5_9FUSO</name>
<protein>
    <recommendedName>
        <fullName evidence="6 7">Ribonuclease P protein component</fullName>
        <shortName evidence="6">RNase P protein</shortName>
        <shortName evidence="6">RNaseP protein</shortName>
        <ecNumber evidence="6 7">3.1.26.5</ecNumber>
    </recommendedName>
    <alternativeName>
        <fullName evidence="6">Protein C5</fullName>
    </alternativeName>
</protein>
<dbReference type="EC" id="3.1.26.5" evidence="6 7"/>
<organism evidence="8 9">
    <name type="scientific">Fusobacterium ulcerans</name>
    <dbReference type="NCBI Taxonomy" id="861"/>
    <lineage>
        <taxon>Bacteria</taxon>
        <taxon>Fusobacteriati</taxon>
        <taxon>Fusobacteriota</taxon>
        <taxon>Fusobacteriia</taxon>
        <taxon>Fusobacteriales</taxon>
        <taxon>Fusobacteriaceae</taxon>
        <taxon>Fusobacterium</taxon>
    </lineage>
</organism>
<dbReference type="InterPro" id="IPR020568">
    <property type="entry name" value="Ribosomal_Su5_D2-typ_SF"/>
</dbReference>
<dbReference type="GO" id="GO:0030677">
    <property type="term" value="C:ribonuclease P complex"/>
    <property type="evidence" value="ECO:0007669"/>
    <property type="project" value="TreeGrafter"/>
</dbReference>
<proteinExistence type="inferred from homology"/>
<dbReference type="KEGG" id="ful:C4N20_06205"/>
<keyword evidence="2 6" id="KW-0540">Nuclease</keyword>
<reference evidence="8 9" key="1">
    <citation type="submission" date="2018-06" db="EMBL/GenBank/DDBJ databases">
        <authorList>
            <consortium name="Pathogen Informatics"/>
            <person name="Doyle S."/>
        </authorList>
    </citation>
    <scope>NUCLEOTIDE SEQUENCE [LARGE SCALE GENOMIC DNA]</scope>
    <source>
        <strain evidence="8 9">NCTC12112</strain>
    </source>
</reference>
<dbReference type="GO" id="GO:0001682">
    <property type="term" value="P:tRNA 5'-leader removal"/>
    <property type="evidence" value="ECO:0007669"/>
    <property type="project" value="UniProtKB-UniRule"/>
</dbReference>
<keyword evidence="3 6" id="KW-0255">Endonuclease</keyword>
<evidence type="ECO:0000313" key="8">
    <source>
        <dbReference type="EMBL" id="SQJ15804.1"/>
    </source>
</evidence>
<dbReference type="GO" id="GO:0004526">
    <property type="term" value="F:ribonuclease P activity"/>
    <property type="evidence" value="ECO:0007669"/>
    <property type="project" value="UniProtKB-UniRule"/>
</dbReference>
<keyword evidence="5 6" id="KW-0694">RNA-binding</keyword>